<keyword evidence="3" id="KW-0812">Transmembrane</keyword>
<evidence type="ECO:0000256" key="2">
    <source>
        <dbReference type="ARBA" id="ARBA00010617"/>
    </source>
</evidence>
<gene>
    <name evidence="9" type="ORF">Scaly_1823500</name>
</gene>
<evidence type="ECO:0000256" key="6">
    <source>
        <dbReference type="ARBA" id="ARBA00023136"/>
    </source>
</evidence>
<dbReference type="GO" id="GO:0020037">
    <property type="term" value="F:heme binding"/>
    <property type="evidence" value="ECO:0007669"/>
    <property type="project" value="InterPro"/>
</dbReference>
<comment type="subcellular location">
    <subcellularLocation>
        <location evidence="1">Membrane</location>
        <topology evidence="1">Single-pass membrane protein</topology>
    </subcellularLocation>
</comment>
<keyword evidence="7 8" id="KW-0349">Heme</keyword>
<dbReference type="InterPro" id="IPR036396">
    <property type="entry name" value="Cyt_P450_sf"/>
</dbReference>
<evidence type="ECO:0000256" key="5">
    <source>
        <dbReference type="ARBA" id="ARBA00023002"/>
    </source>
</evidence>
<evidence type="ECO:0000256" key="1">
    <source>
        <dbReference type="ARBA" id="ARBA00004167"/>
    </source>
</evidence>
<dbReference type="InterPro" id="IPR002401">
    <property type="entry name" value="Cyt_P450_E_grp-I"/>
</dbReference>
<sequence>MVPLLLPPQARKDVKIMGYNISAGTMVITNAWAISRDPVSWDEPEMFKPDRFLNAPIDFKGLDFELIAFGAGRRGCPGIPFAMATTEFVLANLVQKFDWKLPDEGKDYISEAKLYFLFTKQAGVQINPTLHKRDANYLPLTN</sequence>
<feature type="binding site" description="axial binding residue" evidence="7">
    <location>
        <position position="76"/>
    </location>
    <ligand>
        <name>heme</name>
        <dbReference type="ChEBI" id="CHEBI:30413"/>
    </ligand>
    <ligandPart>
        <name>Fe</name>
        <dbReference type="ChEBI" id="CHEBI:18248"/>
    </ligandPart>
</feature>
<protein>
    <submittedName>
        <fullName evidence="9">Cytochrome</fullName>
    </submittedName>
</protein>
<evidence type="ECO:0000256" key="7">
    <source>
        <dbReference type="PIRSR" id="PIRSR602401-1"/>
    </source>
</evidence>
<dbReference type="SUPFAM" id="SSF48264">
    <property type="entry name" value="Cytochrome P450"/>
    <property type="match status" value="1"/>
</dbReference>
<evidence type="ECO:0000256" key="8">
    <source>
        <dbReference type="RuleBase" id="RU000461"/>
    </source>
</evidence>
<evidence type="ECO:0000313" key="9">
    <source>
        <dbReference type="EMBL" id="KAL0341609.1"/>
    </source>
</evidence>
<dbReference type="GO" id="GO:0005506">
    <property type="term" value="F:iron ion binding"/>
    <property type="evidence" value="ECO:0007669"/>
    <property type="project" value="InterPro"/>
</dbReference>
<comment type="caution">
    <text evidence="9">The sequence shown here is derived from an EMBL/GenBank/DDBJ whole genome shotgun (WGS) entry which is preliminary data.</text>
</comment>
<dbReference type="InterPro" id="IPR001128">
    <property type="entry name" value="Cyt_P450"/>
</dbReference>
<name>A0AAW2ND13_9LAMI</name>
<dbReference type="InterPro" id="IPR050193">
    <property type="entry name" value="Cytochrome_P450_71"/>
</dbReference>
<accession>A0AAW2ND13</accession>
<dbReference type="PROSITE" id="PS00086">
    <property type="entry name" value="CYTOCHROME_P450"/>
    <property type="match status" value="1"/>
</dbReference>
<dbReference type="InterPro" id="IPR017972">
    <property type="entry name" value="Cyt_P450_CS"/>
</dbReference>
<keyword evidence="8" id="KW-0503">Monooxygenase</keyword>
<evidence type="ECO:0000256" key="3">
    <source>
        <dbReference type="ARBA" id="ARBA00022692"/>
    </source>
</evidence>
<keyword evidence="6" id="KW-0472">Membrane</keyword>
<dbReference type="EMBL" id="JACGWM010000011">
    <property type="protein sequence ID" value="KAL0341609.1"/>
    <property type="molecule type" value="Genomic_DNA"/>
</dbReference>
<keyword evidence="5 8" id="KW-0560">Oxidoreductase</keyword>
<dbReference type="PANTHER" id="PTHR47956">
    <property type="entry name" value="CYTOCHROME P450 71B11-RELATED"/>
    <property type="match status" value="1"/>
</dbReference>
<keyword evidence="7 8" id="KW-0479">Metal-binding</keyword>
<organism evidence="9">
    <name type="scientific">Sesamum calycinum</name>
    <dbReference type="NCBI Taxonomy" id="2727403"/>
    <lineage>
        <taxon>Eukaryota</taxon>
        <taxon>Viridiplantae</taxon>
        <taxon>Streptophyta</taxon>
        <taxon>Embryophyta</taxon>
        <taxon>Tracheophyta</taxon>
        <taxon>Spermatophyta</taxon>
        <taxon>Magnoliopsida</taxon>
        <taxon>eudicotyledons</taxon>
        <taxon>Gunneridae</taxon>
        <taxon>Pentapetalae</taxon>
        <taxon>asterids</taxon>
        <taxon>lamiids</taxon>
        <taxon>Lamiales</taxon>
        <taxon>Pedaliaceae</taxon>
        <taxon>Sesamum</taxon>
    </lineage>
</organism>
<dbReference type="PRINTS" id="PR00463">
    <property type="entry name" value="EP450I"/>
</dbReference>
<reference evidence="9" key="1">
    <citation type="submission" date="2020-06" db="EMBL/GenBank/DDBJ databases">
        <authorList>
            <person name="Li T."/>
            <person name="Hu X."/>
            <person name="Zhang T."/>
            <person name="Song X."/>
            <person name="Zhang H."/>
            <person name="Dai N."/>
            <person name="Sheng W."/>
            <person name="Hou X."/>
            <person name="Wei L."/>
        </authorList>
    </citation>
    <scope>NUCLEOTIDE SEQUENCE</scope>
    <source>
        <strain evidence="9">KEN8</strain>
        <tissue evidence="9">Leaf</tissue>
    </source>
</reference>
<evidence type="ECO:0000256" key="4">
    <source>
        <dbReference type="ARBA" id="ARBA00022989"/>
    </source>
</evidence>
<dbReference type="Gene3D" id="1.10.630.10">
    <property type="entry name" value="Cytochrome P450"/>
    <property type="match status" value="1"/>
</dbReference>
<keyword evidence="4" id="KW-1133">Transmembrane helix</keyword>
<dbReference type="PANTHER" id="PTHR47956:SF62">
    <property type="entry name" value="CYTOCHROME P450 71A8-LIKE"/>
    <property type="match status" value="1"/>
</dbReference>
<proteinExistence type="inferred from homology"/>
<keyword evidence="7 8" id="KW-0408">Iron</keyword>
<dbReference type="AlphaFoldDB" id="A0AAW2ND13"/>
<dbReference type="GO" id="GO:0004497">
    <property type="term" value="F:monooxygenase activity"/>
    <property type="evidence" value="ECO:0007669"/>
    <property type="project" value="UniProtKB-KW"/>
</dbReference>
<dbReference type="Pfam" id="PF00067">
    <property type="entry name" value="p450"/>
    <property type="match status" value="1"/>
</dbReference>
<reference evidence="9" key="2">
    <citation type="journal article" date="2024" name="Plant">
        <title>Genomic evolution and insights into agronomic trait innovations of Sesamum species.</title>
        <authorList>
            <person name="Miao H."/>
            <person name="Wang L."/>
            <person name="Qu L."/>
            <person name="Liu H."/>
            <person name="Sun Y."/>
            <person name="Le M."/>
            <person name="Wang Q."/>
            <person name="Wei S."/>
            <person name="Zheng Y."/>
            <person name="Lin W."/>
            <person name="Duan Y."/>
            <person name="Cao H."/>
            <person name="Xiong S."/>
            <person name="Wang X."/>
            <person name="Wei L."/>
            <person name="Li C."/>
            <person name="Ma Q."/>
            <person name="Ju M."/>
            <person name="Zhao R."/>
            <person name="Li G."/>
            <person name="Mu C."/>
            <person name="Tian Q."/>
            <person name="Mei H."/>
            <person name="Zhang T."/>
            <person name="Gao T."/>
            <person name="Zhang H."/>
        </authorList>
    </citation>
    <scope>NUCLEOTIDE SEQUENCE</scope>
    <source>
        <strain evidence="9">KEN8</strain>
    </source>
</reference>
<comment type="cofactor">
    <cofactor evidence="7">
        <name>heme</name>
        <dbReference type="ChEBI" id="CHEBI:30413"/>
    </cofactor>
</comment>
<dbReference type="GO" id="GO:0016020">
    <property type="term" value="C:membrane"/>
    <property type="evidence" value="ECO:0007669"/>
    <property type="project" value="UniProtKB-SubCell"/>
</dbReference>
<comment type="similarity">
    <text evidence="2 8">Belongs to the cytochrome P450 family.</text>
</comment>
<dbReference type="GO" id="GO:0016705">
    <property type="term" value="F:oxidoreductase activity, acting on paired donors, with incorporation or reduction of molecular oxygen"/>
    <property type="evidence" value="ECO:0007669"/>
    <property type="project" value="InterPro"/>
</dbReference>